<reference evidence="2 3" key="1">
    <citation type="journal article" date="2016" name="Nat. Commun.">
        <title>Thousands of microbial genomes shed light on interconnected biogeochemical processes in an aquifer system.</title>
        <authorList>
            <person name="Anantharaman K."/>
            <person name="Brown C.T."/>
            <person name="Hug L.A."/>
            <person name="Sharon I."/>
            <person name="Castelle C.J."/>
            <person name="Probst A.J."/>
            <person name="Thomas B.C."/>
            <person name="Singh A."/>
            <person name="Wilkins M.J."/>
            <person name="Karaoz U."/>
            <person name="Brodie E.L."/>
            <person name="Williams K.H."/>
            <person name="Hubbard S.S."/>
            <person name="Banfield J.F."/>
        </authorList>
    </citation>
    <scope>NUCLEOTIDE SEQUENCE [LARGE SCALE GENOMIC DNA]</scope>
</reference>
<dbReference type="InterPro" id="IPR000182">
    <property type="entry name" value="GNAT_dom"/>
</dbReference>
<dbReference type="PANTHER" id="PTHR43415:SF3">
    <property type="entry name" value="GNAT-FAMILY ACETYLTRANSFERASE"/>
    <property type="match status" value="1"/>
</dbReference>
<gene>
    <name evidence="2" type="ORF">A3G00_02575</name>
</gene>
<comment type="caution">
    <text evidence="2">The sequence shown here is derived from an EMBL/GenBank/DDBJ whole genome shotgun (WGS) entry which is preliminary data.</text>
</comment>
<sequence length="150" mass="17524">MLSLKSATFNELKFLLELRNDFLVRKNSFNHDSVKFESHRRWLRRILSNSNHRLYIVVDKQKQPIGQVRFDLRGHTAEINVALIQEARGRGFGKEAIRESSALFLSQNPHYKILARVKEDNSISLKAFLNVGYKEEKKKNGVVYLTLRPQ</sequence>
<organism evidence="2 3">
    <name type="scientific">Candidatus Magasanikbacteria bacterium RIFCSPLOWO2_12_FULL_43_12</name>
    <dbReference type="NCBI Taxonomy" id="1798692"/>
    <lineage>
        <taxon>Bacteria</taxon>
        <taxon>Candidatus Magasanikiibacteriota</taxon>
    </lineage>
</organism>
<accession>A0A1F6MRM3</accession>
<protein>
    <recommendedName>
        <fullName evidence="1">N-acetyltransferase domain-containing protein</fullName>
    </recommendedName>
</protein>
<dbReference type="STRING" id="1798692.A3G00_02575"/>
<dbReference type="GO" id="GO:0016747">
    <property type="term" value="F:acyltransferase activity, transferring groups other than amino-acyl groups"/>
    <property type="evidence" value="ECO:0007669"/>
    <property type="project" value="InterPro"/>
</dbReference>
<proteinExistence type="predicted"/>
<dbReference type="Pfam" id="PF13302">
    <property type="entry name" value="Acetyltransf_3"/>
    <property type="match status" value="1"/>
</dbReference>
<dbReference type="Proteomes" id="UP000178347">
    <property type="component" value="Unassembled WGS sequence"/>
</dbReference>
<dbReference type="PANTHER" id="PTHR43415">
    <property type="entry name" value="SPERMIDINE N(1)-ACETYLTRANSFERASE"/>
    <property type="match status" value="1"/>
</dbReference>
<feature type="domain" description="N-acetyltransferase" evidence="1">
    <location>
        <begin position="2"/>
        <end position="150"/>
    </location>
</feature>
<dbReference type="SUPFAM" id="SSF55729">
    <property type="entry name" value="Acyl-CoA N-acyltransferases (Nat)"/>
    <property type="match status" value="1"/>
</dbReference>
<dbReference type="InterPro" id="IPR016181">
    <property type="entry name" value="Acyl_CoA_acyltransferase"/>
</dbReference>
<name>A0A1F6MRM3_9BACT</name>
<evidence type="ECO:0000313" key="2">
    <source>
        <dbReference type="EMBL" id="OGH74315.1"/>
    </source>
</evidence>
<dbReference type="CDD" id="cd04301">
    <property type="entry name" value="NAT_SF"/>
    <property type="match status" value="1"/>
</dbReference>
<dbReference type="PROSITE" id="PS51186">
    <property type="entry name" value="GNAT"/>
    <property type="match status" value="1"/>
</dbReference>
<dbReference type="Gene3D" id="3.40.630.30">
    <property type="match status" value="1"/>
</dbReference>
<evidence type="ECO:0000259" key="1">
    <source>
        <dbReference type="PROSITE" id="PS51186"/>
    </source>
</evidence>
<dbReference type="EMBL" id="MFQN01000019">
    <property type="protein sequence ID" value="OGH74315.1"/>
    <property type="molecule type" value="Genomic_DNA"/>
</dbReference>
<evidence type="ECO:0000313" key="3">
    <source>
        <dbReference type="Proteomes" id="UP000178347"/>
    </source>
</evidence>
<dbReference type="AlphaFoldDB" id="A0A1F6MRM3"/>